<organism evidence="1 2">
    <name type="scientific">Paenibacillus plantarum</name>
    <dbReference type="NCBI Taxonomy" id="2654975"/>
    <lineage>
        <taxon>Bacteria</taxon>
        <taxon>Bacillati</taxon>
        <taxon>Bacillota</taxon>
        <taxon>Bacilli</taxon>
        <taxon>Bacillales</taxon>
        <taxon>Paenibacillaceae</taxon>
        <taxon>Paenibacillus</taxon>
    </lineage>
</organism>
<dbReference type="Proteomes" id="UP000653578">
    <property type="component" value="Unassembled WGS sequence"/>
</dbReference>
<accession>A0ABX1XHQ1</accession>
<proteinExistence type="predicted"/>
<evidence type="ECO:0008006" key="3">
    <source>
        <dbReference type="Google" id="ProtNLM"/>
    </source>
</evidence>
<dbReference type="Pfam" id="PF10706">
    <property type="entry name" value="Aminoglyc_resit"/>
    <property type="match status" value="1"/>
</dbReference>
<dbReference type="Gene3D" id="3.30.460.40">
    <property type="match status" value="1"/>
</dbReference>
<evidence type="ECO:0000313" key="1">
    <source>
        <dbReference type="EMBL" id="NOU67824.1"/>
    </source>
</evidence>
<gene>
    <name evidence="1" type="ORF">GC096_27745</name>
</gene>
<protein>
    <recommendedName>
        <fullName evidence="3">Aminoglycoside adenylyltransferase</fullName>
    </recommendedName>
</protein>
<keyword evidence="2" id="KW-1185">Reference proteome</keyword>
<sequence>MAQNKNDQTQAQLNMIKEMNAIFAKFNGHFWLRGGWAIDFILGEVTRPHEDLDLVTWVHHRDILERELIELGYKRIPVSDRQTDFVKAKIDIQFLYLNRALDGAITPNGLPEWEWRIDALQKKEFTLHGISAYVLSPSQLLEEKNVYEQIGRKPRPKDIESKEILQNIISSNRE</sequence>
<dbReference type="RefSeq" id="WP_171634789.1">
    <property type="nucleotide sequence ID" value="NZ_WHNY01000074.1"/>
</dbReference>
<evidence type="ECO:0000313" key="2">
    <source>
        <dbReference type="Proteomes" id="UP000653578"/>
    </source>
</evidence>
<dbReference type="InterPro" id="IPR019646">
    <property type="entry name" value="Aminoglyc_AdlTrfase"/>
</dbReference>
<dbReference type="EMBL" id="WHNY01000074">
    <property type="protein sequence ID" value="NOU67824.1"/>
    <property type="molecule type" value="Genomic_DNA"/>
</dbReference>
<comment type="caution">
    <text evidence="1">The sequence shown here is derived from an EMBL/GenBank/DDBJ whole genome shotgun (WGS) entry which is preliminary data.</text>
</comment>
<name>A0ABX1XHQ1_9BACL</name>
<reference evidence="1 2" key="1">
    <citation type="submission" date="2019-10" db="EMBL/GenBank/DDBJ databases">
        <title>Description of Paenibacillus humi sp. nov.</title>
        <authorList>
            <person name="Carlier A."/>
            <person name="Qi S."/>
        </authorList>
    </citation>
    <scope>NUCLEOTIDE SEQUENCE [LARGE SCALE GENOMIC DNA]</scope>
    <source>
        <strain evidence="1 2">LMG 31461</strain>
    </source>
</reference>